<dbReference type="EMBL" id="MN739208">
    <property type="protein sequence ID" value="QHS93668.1"/>
    <property type="molecule type" value="Genomic_DNA"/>
</dbReference>
<feature type="domain" description="eRF1/Pelota-like N-terminal" evidence="1">
    <location>
        <begin position="3"/>
        <end position="50"/>
    </location>
</feature>
<dbReference type="InterPro" id="IPR005140">
    <property type="entry name" value="eRF1_Pelota-like_N"/>
</dbReference>
<dbReference type="InterPro" id="IPR024049">
    <property type="entry name" value="eRF1_1_sf"/>
</dbReference>
<evidence type="ECO:0000313" key="2">
    <source>
        <dbReference type="EMBL" id="QHS93668.1"/>
    </source>
</evidence>
<organism evidence="2">
    <name type="scientific">viral metagenome</name>
    <dbReference type="NCBI Taxonomy" id="1070528"/>
    <lineage>
        <taxon>unclassified sequences</taxon>
        <taxon>metagenomes</taxon>
        <taxon>organismal metagenomes</taxon>
    </lineage>
</organism>
<protein>
    <recommendedName>
        <fullName evidence="1">eRF1/Pelota-like N-terminal domain-containing protein</fullName>
    </recommendedName>
</protein>
<name>A0A6C0BQJ9_9ZZZZ</name>
<sequence length="50" mass="5463">METLDELSAIEGHGTSMITLGLSYKPASLDMTRKLLHQEYGVAGNIKSRV</sequence>
<reference evidence="2" key="1">
    <citation type="journal article" date="2020" name="Nature">
        <title>Giant virus diversity and host interactions through global metagenomics.</title>
        <authorList>
            <person name="Schulz F."/>
            <person name="Roux S."/>
            <person name="Paez-Espino D."/>
            <person name="Jungbluth S."/>
            <person name="Walsh D.A."/>
            <person name="Denef V.J."/>
            <person name="McMahon K.D."/>
            <person name="Konstantinidis K.T."/>
            <person name="Eloe-Fadrosh E.A."/>
            <person name="Kyrpides N.C."/>
            <person name="Woyke T."/>
        </authorList>
    </citation>
    <scope>NUCLEOTIDE SEQUENCE</scope>
    <source>
        <strain evidence="2">GVMAG-M-3300018080-19</strain>
    </source>
</reference>
<dbReference type="Pfam" id="PF03463">
    <property type="entry name" value="eRF1_1"/>
    <property type="match status" value="1"/>
</dbReference>
<evidence type="ECO:0000259" key="1">
    <source>
        <dbReference type="Pfam" id="PF03463"/>
    </source>
</evidence>
<dbReference type="AlphaFoldDB" id="A0A6C0BQJ9"/>
<dbReference type="Gene3D" id="3.30.960.10">
    <property type="entry name" value="eRF1 domain 1"/>
    <property type="match status" value="1"/>
</dbReference>
<accession>A0A6C0BQJ9</accession>
<proteinExistence type="predicted"/>
<dbReference type="SUPFAM" id="SSF55481">
    <property type="entry name" value="N-terminal domain of eukaryotic peptide chain release factor subunit 1, ERF1"/>
    <property type="match status" value="1"/>
</dbReference>